<dbReference type="AlphaFoldDB" id="A0A9N9KP97"/>
<evidence type="ECO:0000313" key="2">
    <source>
        <dbReference type="Proteomes" id="UP000696280"/>
    </source>
</evidence>
<gene>
    <name evidence="1" type="ORF">HYFRA_00002251</name>
</gene>
<dbReference type="Proteomes" id="UP000696280">
    <property type="component" value="Unassembled WGS sequence"/>
</dbReference>
<reference evidence="1" key="1">
    <citation type="submission" date="2021-07" db="EMBL/GenBank/DDBJ databases">
        <authorList>
            <person name="Durling M."/>
        </authorList>
    </citation>
    <scope>NUCLEOTIDE SEQUENCE</scope>
</reference>
<accession>A0A9N9KP97</accession>
<name>A0A9N9KP97_9HELO</name>
<sequence length="182" mass="21165">MADRASYLPGNFGFKDFHQFIGFDREWPEELFRSIITVFSTIEKDDENGKYRRTTLELKDKKNLEMWGRIMHEATVTSGKLREDTFRKGETNFEDVDDIRAFISKQEESYWLTAFERGRDGSLPTTKQCNGILWAWYAYVADLERISVSDDGIGYHKSVPVVSANDIRKKVAESMVHWADTT</sequence>
<keyword evidence="2" id="KW-1185">Reference proteome</keyword>
<comment type="caution">
    <text evidence="1">The sequence shown here is derived from an EMBL/GenBank/DDBJ whole genome shotgun (WGS) entry which is preliminary data.</text>
</comment>
<dbReference type="EMBL" id="CAJVRL010000001">
    <property type="protein sequence ID" value="CAG8949122.1"/>
    <property type="molecule type" value="Genomic_DNA"/>
</dbReference>
<evidence type="ECO:0000313" key="1">
    <source>
        <dbReference type="EMBL" id="CAG8949122.1"/>
    </source>
</evidence>
<organism evidence="1 2">
    <name type="scientific">Hymenoscyphus fraxineus</name>
    <dbReference type="NCBI Taxonomy" id="746836"/>
    <lineage>
        <taxon>Eukaryota</taxon>
        <taxon>Fungi</taxon>
        <taxon>Dikarya</taxon>
        <taxon>Ascomycota</taxon>
        <taxon>Pezizomycotina</taxon>
        <taxon>Leotiomycetes</taxon>
        <taxon>Helotiales</taxon>
        <taxon>Helotiaceae</taxon>
        <taxon>Hymenoscyphus</taxon>
    </lineage>
</organism>
<proteinExistence type="predicted"/>
<protein>
    <submittedName>
        <fullName evidence="1">Uncharacterized protein</fullName>
    </submittedName>
</protein>